<keyword evidence="9 10" id="KW-1015">Disulfide bond</keyword>
<comment type="caution">
    <text evidence="14">The sequence shown here is derived from an EMBL/GenBank/DDBJ whole genome shotgun (WGS) entry which is preliminary data.</text>
</comment>
<dbReference type="SUPFAM" id="SSF57180">
    <property type="entry name" value="Cellulose-binding domain"/>
    <property type="match status" value="1"/>
</dbReference>
<evidence type="ECO:0000256" key="10">
    <source>
        <dbReference type="RuleBase" id="RU368122"/>
    </source>
</evidence>
<evidence type="ECO:0000256" key="2">
    <source>
        <dbReference type="ARBA" id="ARBA00004613"/>
    </source>
</evidence>
<reference evidence="14 15" key="1">
    <citation type="submission" date="2019-10" db="EMBL/GenBank/DDBJ databases">
        <authorList>
            <person name="Palmer J.M."/>
        </authorList>
    </citation>
    <scope>NUCLEOTIDE SEQUENCE [LARGE SCALE GENOMIC DNA]</scope>
    <source>
        <strain evidence="14 15">TWF694</strain>
    </source>
</reference>
<evidence type="ECO:0000256" key="12">
    <source>
        <dbReference type="SAM" id="SignalP"/>
    </source>
</evidence>
<name>A0AAV9XQV1_9PEZI</name>
<evidence type="ECO:0000256" key="5">
    <source>
        <dbReference type="ARBA" id="ARBA00022729"/>
    </source>
</evidence>
<comment type="cofactor">
    <cofactor evidence="1">
        <name>Cu(2+)</name>
        <dbReference type="ChEBI" id="CHEBI:29036"/>
    </cofactor>
</comment>
<feature type="region of interest" description="Disordered" evidence="11">
    <location>
        <begin position="239"/>
        <end position="275"/>
    </location>
</feature>
<dbReference type="Gene3D" id="2.70.50.70">
    <property type="match status" value="1"/>
</dbReference>
<feature type="signal peptide" evidence="12">
    <location>
        <begin position="1"/>
        <end position="18"/>
    </location>
</feature>
<comment type="domain">
    <text evidence="10">Has a modular structure: an endo-beta-1,4-glucanase catalytic module at the N-terminus, a linker rich in serines and threonines, and a C-terminal carbohydrate-binding module (CBM).</text>
</comment>
<dbReference type="GO" id="GO:0005576">
    <property type="term" value="C:extracellular region"/>
    <property type="evidence" value="ECO:0007669"/>
    <property type="project" value="UniProtKB-SubCell"/>
</dbReference>
<dbReference type="InterPro" id="IPR005103">
    <property type="entry name" value="AA9_LPMO"/>
</dbReference>
<evidence type="ECO:0000256" key="6">
    <source>
        <dbReference type="ARBA" id="ARBA00023002"/>
    </source>
</evidence>
<dbReference type="GO" id="GO:0008810">
    <property type="term" value="F:cellulase activity"/>
    <property type="evidence" value="ECO:0007669"/>
    <property type="project" value="UniProtKB-UniRule"/>
</dbReference>
<evidence type="ECO:0000256" key="4">
    <source>
        <dbReference type="ARBA" id="ARBA00022723"/>
    </source>
</evidence>
<feature type="domain" description="CBM1" evidence="13">
    <location>
        <begin position="301"/>
        <end position="336"/>
    </location>
</feature>
<evidence type="ECO:0000256" key="3">
    <source>
        <dbReference type="ARBA" id="ARBA00022525"/>
    </source>
</evidence>
<evidence type="ECO:0000256" key="1">
    <source>
        <dbReference type="ARBA" id="ARBA00001973"/>
    </source>
</evidence>
<protein>
    <recommendedName>
        <fullName evidence="10">AA9 family lytic polysaccharide monooxygenase</fullName>
        <ecNumber evidence="10">1.14.99.56</ecNumber>
    </recommendedName>
    <alternativeName>
        <fullName evidence="10">Endo-beta-1,4-glucanase</fullName>
    </alternativeName>
    <alternativeName>
        <fullName evidence="10">Glycosyl hydrolase 61 family protein</fullName>
    </alternativeName>
</protein>
<evidence type="ECO:0000256" key="11">
    <source>
        <dbReference type="SAM" id="MobiDB-lite"/>
    </source>
</evidence>
<keyword evidence="10" id="KW-0136">Cellulose degradation</keyword>
<evidence type="ECO:0000256" key="7">
    <source>
        <dbReference type="ARBA" id="ARBA00023008"/>
    </source>
</evidence>
<keyword evidence="4" id="KW-0479">Metal-binding</keyword>
<dbReference type="EC" id="1.14.99.56" evidence="10"/>
<dbReference type="GO" id="GO:0004497">
    <property type="term" value="F:monooxygenase activity"/>
    <property type="evidence" value="ECO:0007669"/>
    <property type="project" value="UniProtKB-KW"/>
</dbReference>
<organism evidence="14 15">
    <name type="scientific">Orbilia ellipsospora</name>
    <dbReference type="NCBI Taxonomy" id="2528407"/>
    <lineage>
        <taxon>Eukaryota</taxon>
        <taxon>Fungi</taxon>
        <taxon>Dikarya</taxon>
        <taxon>Ascomycota</taxon>
        <taxon>Pezizomycotina</taxon>
        <taxon>Orbiliomycetes</taxon>
        <taxon>Orbiliales</taxon>
        <taxon>Orbiliaceae</taxon>
        <taxon>Orbilia</taxon>
    </lineage>
</organism>
<dbReference type="InterPro" id="IPR000254">
    <property type="entry name" value="CBD"/>
</dbReference>
<dbReference type="Pfam" id="PF03443">
    <property type="entry name" value="AA9"/>
    <property type="match status" value="1"/>
</dbReference>
<accession>A0AAV9XQV1</accession>
<dbReference type="PANTHER" id="PTHR33353:SF1">
    <property type="entry name" value="ENDO-BETA-1,4-GLUCANASE D"/>
    <property type="match status" value="1"/>
</dbReference>
<keyword evidence="10" id="KW-0624">Polysaccharide degradation</keyword>
<keyword evidence="8" id="KW-0503">Monooxygenase</keyword>
<keyword evidence="7" id="KW-0186">Copper</keyword>
<keyword evidence="10" id="KW-0119">Carbohydrate metabolism</keyword>
<dbReference type="CDD" id="cd21175">
    <property type="entry name" value="LPMO_AA9"/>
    <property type="match status" value="1"/>
</dbReference>
<comment type="function">
    <text evidence="10">Lytic polysaccharide monooxygenase (LMPO) that depolymerizes crystalline and amorphous polysaccharides via the oxidation of scissile alpha- or beta-(1-4)-glycosidic bonds, yielding C1 and/or C4 oxidation products. Catalysis by LPMOs requires the reduction of the active-site copper from Cu(II) to Cu(I) by a reducing agent and H(2)O(2) or O(2) as a cosubstrate.</text>
</comment>
<dbReference type="GO" id="GO:0030248">
    <property type="term" value="F:cellulose binding"/>
    <property type="evidence" value="ECO:0007669"/>
    <property type="project" value="UniProtKB-UniRule"/>
</dbReference>
<dbReference type="InterPro" id="IPR035971">
    <property type="entry name" value="CBD_sf"/>
</dbReference>
<sequence>MLSKVIIPSFMLVAQTLAHQNLHQFWVNGVTPGYQVGIRMPPSNNPVLDVTSPDIACNVNGESGVGVAVIPANAGDTIQVQWDVSTHPGPITHELQGPVADVTKSTGSGTWFKIQELDYVNGQWANEVMEANSGLFSFKLPANLPSGQYLLRSEMEALHASQTINGTQWYIGCMQLAITGPGGTCSPTYQLPGAYHNTDPNIYISDFYYGFTASTFTAPGSAVATCVAGGGGGTKTTAVTTTKSTTTPAKSTTTPAGPTTKTTTTMVTTTKSTTTPVRVTTTTARVTTTTAKTTTGGGSSGGAPLYGQCGGAGWTGPTTCAQGTCTYSNAYYSQCI</sequence>
<evidence type="ECO:0000313" key="15">
    <source>
        <dbReference type="Proteomes" id="UP001365542"/>
    </source>
</evidence>
<keyword evidence="3 10" id="KW-0964">Secreted</keyword>
<gene>
    <name evidence="14" type="ORF">TWF694_001113</name>
</gene>
<dbReference type="GO" id="GO:0046872">
    <property type="term" value="F:metal ion binding"/>
    <property type="evidence" value="ECO:0007669"/>
    <property type="project" value="UniProtKB-KW"/>
</dbReference>
<evidence type="ECO:0000256" key="9">
    <source>
        <dbReference type="ARBA" id="ARBA00023157"/>
    </source>
</evidence>
<dbReference type="InterPro" id="IPR049892">
    <property type="entry name" value="AA9"/>
</dbReference>
<dbReference type="Pfam" id="PF00734">
    <property type="entry name" value="CBM_1"/>
    <property type="match status" value="1"/>
</dbReference>
<dbReference type="PANTHER" id="PTHR33353">
    <property type="entry name" value="PUTATIVE (AFU_ORTHOLOGUE AFUA_1G12560)-RELATED"/>
    <property type="match status" value="1"/>
</dbReference>
<comment type="catalytic activity">
    <reaction evidence="10">
        <text>[(1-&gt;4)-beta-D-glucosyl]n+m + reduced acceptor + O2 = 4-dehydro-beta-D-glucosyl-[(1-&gt;4)-beta-D-glucosyl]n-1 + [(1-&gt;4)-beta-D-glucosyl]m + acceptor + H2O.</text>
        <dbReference type="EC" id="1.14.99.56"/>
    </reaction>
</comment>
<keyword evidence="5 12" id="KW-0732">Signal</keyword>
<keyword evidence="15" id="KW-1185">Reference proteome</keyword>
<dbReference type="SMART" id="SM00236">
    <property type="entry name" value="fCBD"/>
    <property type="match status" value="1"/>
</dbReference>
<evidence type="ECO:0000256" key="8">
    <source>
        <dbReference type="ARBA" id="ARBA00023033"/>
    </source>
</evidence>
<evidence type="ECO:0000313" key="14">
    <source>
        <dbReference type="EMBL" id="KAK6544418.1"/>
    </source>
</evidence>
<proteinExistence type="predicted"/>
<dbReference type="AlphaFoldDB" id="A0AAV9XQV1"/>
<comment type="subcellular location">
    <subcellularLocation>
        <location evidence="2 10">Secreted</location>
    </subcellularLocation>
</comment>
<dbReference type="EMBL" id="JAVHJO010000001">
    <property type="protein sequence ID" value="KAK6544418.1"/>
    <property type="molecule type" value="Genomic_DNA"/>
</dbReference>
<dbReference type="PROSITE" id="PS00562">
    <property type="entry name" value="CBM1_1"/>
    <property type="match status" value="1"/>
</dbReference>
<dbReference type="Proteomes" id="UP001365542">
    <property type="component" value="Unassembled WGS sequence"/>
</dbReference>
<dbReference type="PROSITE" id="PS51164">
    <property type="entry name" value="CBM1_2"/>
    <property type="match status" value="1"/>
</dbReference>
<feature type="chain" id="PRO_5043519237" description="AA9 family lytic polysaccharide monooxygenase" evidence="12">
    <location>
        <begin position="19"/>
        <end position="336"/>
    </location>
</feature>
<dbReference type="GO" id="GO:0030245">
    <property type="term" value="P:cellulose catabolic process"/>
    <property type="evidence" value="ECO:0007669"/>
    <property type="project" value="UniProtKB-UniRule"/>
</dbReference>
<keyword evidence="6" id="KW-0560">Oxidoreductase</keyword>
<evidence type="ECO:0000259" key="13">
    <source>
        <dbReference type="PROSITE" id="PS51164"/>
    </source>
</evidence>